<evidence type="ECO:0000256" key="5">
    <source>
        <dbReference type="ARBA" id="ARBA00024335"/>
    </source>
</evidence>
<sequence>MAFLLYRDALSPTRTLASRVPPGTRIVRAADVAALGEADALLADARAQAEAIVAAAQGAFDEERQRGYQDGLMQARMEQAEKMIDTVSRTVDYFAQVEQEMVALVMGAVRKIVEGFDDEQRVLAVVKNALSVVRNQKQMTLRLHPSQVEVVRARVNDLLAAYPGVGYLDILADGRLAPDSCILESEIGMVEASIEGQIAALQAAFQKILGNRV</sequence>
<feature type="domain" description="Flagellar assembly protein FliH/Type III secretion system HrpE" evidence="7">
    <location>
        <begin position="76"/>
        <end position="199"/>
    </location>
</feature>
<comment type="subcellular location">
    <subcellularLocation>
        <location evidence="1">Cytoplasm</location>
    </subcellularLocation>
</comment>
<keyword evidence="9" id="KW-1185">Reference proteome</keyword>
<evidence type="ECO:0000256" key="6">
    <source>
        <dbReference type="ARBA" id="ARBA00040494"/>
    </source>
</evidence>
<keyword evidence="2" id="KW-0813">Transport</keyword>
<evidence type="ECO:0000313" key="8">
    <source>
        <dbReference type="EMBL" id="QEA13163.1"/>
    </source>
</evidence>
<proteinExistence type="inferred from homology"/>
<dbReference type="OrthoDB" id="8221108at2"/>
<dbReference type="EMBL" id="CP042344">
    <property type="protein sequence ID" value="QEA13163.1"/>
    <property type="molecule type" value="Genomic_DNA"/>
</dbReference>
<evidence type="ECO:0000256" key="4">
    <source>
        <dbReference type="ARBA" id="ARBA00022927"/>
    </source>
</evidence>
<organism evidence="8 9">
    <name type="scientific">Comamonas flocculans</name>
    <dbReference type="NCBI Taxonomy" id="2597701"/>
    <lineage>
        <taxon>Bacteria</taxon>
        <taxon>Pseudomonadati</taxon>
        <taxon>Pseudomonadota</taxon>
        <taxon>Betaproteobacteria</taxon>
        <taxon>Burkholderiales</taxon>
        <taxon>Comamonadaceae</taxon>
        <taxon>Comamonas</taxon>
    </lineage>
</organism>
<dbReference type="Proteomes" id="UP000321199">
    <property type="component" value="Chromosome"/>
</dbReference>
<dbReference type="GO" id="GO:0030254">
    <property type="term" value="P:protein secretion by the type III secretion system"/>
    <property type="evidence" value="ECO:0007669"/>
    <property type="project" value="InterPro"/>
</dbReference>
<keyword evidence="3" id="KW-0963">Cytoplasm</keyword>
<dbReference type="PANTHER" id="PTHR34982">
    <property type="entry name" value="YOP PROTEINS TRANSLOCATION PROTEIN L"/>
    <property type="match status" value="1"/>
</dbReference>
<dbReference type="InterPro" id="IPR012842">
    <property type="entry name" value="T3SS_SctL/SctL2"/>
</dbReference>
<evidence type="ECO:0000313" key="9">
    <source>
        <dbReference type="Proteomes" id="UP000321199"/>
    </source>
</evidence>
<dbReference type="InterPro" id="IPR051472">
    <property type="entry name" value="T3SS_Stator/FliH"/>
</dbReference>
<dbReference type="GO" id="GO:0005829">
    <property type="term" value="C:cytosol"/>
    <property type="evidence" value="ECO:0007669"/>
    <property type="project" value="TreeGrafter"/>
</dbReference>
<gene>
    <name evidence="8" type="ORF">FOZ74_09030</name>
</gene>
<evidence type="ECO:0000256" key="2">
    <source>
        <dbReference type="ARBA" id="ARBA00022448"/>
    </source>
</evidence>
<evidence type="ECO:0000259" key="7">
    <source>
        <dbReference type="Pfam" id="PF02108"/>
    </source>
</evidence>
<protein>
    <recommendedName>
        <fullName evidence="6">Type 3 secretion system stator protein</fullName>
    </recommendedName>
</protein>
<dbReference type="AlphaFoldDB" id="A0A5B8RVL6"/>
<dbReference type="InterPro" id="IPR018035">
    <property type="entry name" value="Flagellar_FliH/T3SS_HrpE"/>
</dbReference>
<dbReference type="PANTHER" id="PTHR34982:SF4">
    <property type="entry name" value="TYPE 3 SECRETION SYSTEM STATOR PROTEIN"/>
    <property type="match status" value="1"/>
</dbReference>
<comment type="similarity">
    <text evidence="5">Belongs to the SctL stator family.</text>
</comment>
<keyword evidence="4" id="KW-0653">Protein transport</keyword>
<evidence type="ECO:0000256" key="3">
    <source>
        <dbReference type="ARBA" id="ARBA00022490"/>
    </source>
</evidence>
<accession>A0A5B8RVL6</accession>
<evidence type="ECO:0000256" key="1">
    <source>
        <dbReference type="ARBA" id="ARBA00004496"/>
    </source>
</evidence>
<name>A0A5B8RVL6_9BURK</name>
<dbReference type="RefSeq" id="WP_146912755.1">
    <property type="nucleotide sequence ID" value="NZ_CP042344.1"/>
</dbReference>
<dbReference type="NCBIfam" id="TIGR02499">
    <property type="entry name" value="HrpE_YscL_not"/>
    <property type="match status" value="1"/>
</dbReference>
<dbReference type="KEGG" id="cof:FOZ74_09030"/>
<dbReference type="Pfam" id="PF02108">
    <property type="entry name" value="FliH"/>
    <property type="match status" value="1"/>
</dbReference>
<dbReference type="NCBIfam" id="NF005392">
    <property type="entry name" value="PRK06937.1"/>
    <property type="match status" value="1"/>
</dbReference>
<reference evidence="8 9" key="1">
    <citation type="submission" date="2019-07" db="EMBL/GenBank/DDBJ databases">
        <title>Complete genome sequence of Comamonas sp. NLF 7-7 isolated from livestock.</title>
        <authorList>
            <person name="Kim D.H."/>
            <person name="Kim J.G."/>
        </authorList>
    </citation>
    <scope>NUCLEOTIDE SEQUENCE [LARGE SCALE GENOMIC DNA]</scope>
    <source>
        <strain evidence="8 9">NLF 7-7</strain>
    </source>
</reference>